<dbReference type="InterPro" id="IPR011146">
    <property type="entry name" value="HIT-like"/>
</dbReference>
<feature type="active site" description="Tele-AMP-histidine intermediate" evidence="1">
    <location>
        <position position="99"/>
    </location>
</feature>
<protein>
    <submittedName>
        <fullName evidence="5">Histidine triad (HIT) family protein</fullName>
    </submittedName>
</protein>
<sequence length="114" mass="12074">MAADCIFCKIVAGEIPADVIAESEHTIAFRDINPKAPVHVLVVPKVHERDAASLASAEPAVAAELLAQTRVVATQEGYEDYNLVFNTGANAGQTVFHAHVHVLAGVDVSKLFLA</sequence>
<dbReference type="Gene3D" id="3.30.428.10">
    <property type="entry name" value="HIT-like"/>
    <property type="match status" value="1"/>
</dbReference>
<dbReference type="InterPro" id="IPR001310">
    <property type="entry name" value="Histidine_triad_HIT"/>
</dbReference>
<evidence type="ECO:0000256" key="1">
    <source>
        <dbReference type="PIRSR" id="PIRSR601310-1"/>
    </source>
</evidence>
<dbReference type="Pfam" id="PF01230">
    <property type="entry name" value="HIT"/>
    <property type="match status" value="1"/>
</dbReference>
<dbReference type="OrthoDB" id="9784774at2"/>
<dbReference type="PRINTS" id="PR00332">
    <property type="entry name" value="HISTRIAD"/>
</dbReference>
<evidence type="ECO:0000256" key="3">
    <source>
        <dbReference type="PROSITE-ProRule" id="PRU00464"/>
    </source>
</evidence>
<name>A0A1T4YQJ5_9ACTN</name>
<dbReference type="PANTHER" id="PTHR23089">
    <property type="entry name" value="HISTIDINE TRIAD HIT PROTEIN"/>
    <property type="match status" value="1"/>
</dbReference>
<dbReference type="STRING" id="1736691.SAMN06295964_0415"/>
<dbReference type="CDD" id="cd01276">
    <property type="entry name" value="PKCI_related"/>
    <property type="match status" value="1"/>
</dbReference>
<accession>A0A1T4YQJ5</accession>
<dbReference type="SUPFAM" id="SSF54197">
    <property type="entry name" value="HIT-like"/>
    <property type="match status" value="1"/>
</dbReference>
<dbReference type="InterPro" id="IPR036265">
    <property type="entry name" value="HIT-like_sf"/>
</dbReference>
<keyword evidence="6" id="KW-1185">Reference proteome</keyword>
<evidence type="ECO:0000313" key="5">
    <source>
        <dbReference type="EMBL" id="SKB03996.1"/>
    </source>
</evidence>
<feature type="short sequence motif" description="Histidine triad motif" evidence="2 3">
    <location>
        <begin position="97"/>
        <end position="101"/>
    </location>
</feature>
<reference evidence="6" key="1">
    <citation type="submission" date="2017-02" db="EMBL/GenBank/DDBJ databases">
        <authorList>
            <person name="Varghese N."/>
            <person name="Submissions S."/>
        </authorList>
    </citation>
    <scope>NUCLEOTIDE SEQUENCE [LARGE SCALE GENOMIC DNA]</scope>
    <source>
        <strain evidence="6">9H-4</strain>
    </source>
</reference>
<feature type="domain" description="HIT" evidence="4">
    <location>
        <begin position="6"/>
        <end position="112"/>
    </location>
</feature>
<organism evidence="5 6">
    <name type="scientific">Aeromicrobium choanae</name>
    <dbReference type="NCBI Taxonomy" id="1736691"/>
    <lineage>
        <taxon>Bacteria</taxon>
        <taxon>Bacillati</taxon>
        <taxon>Actinomycetota</taxon>
        <taxon>Actinomycetes</taxon>
        <taxon>Propionibacteriales</taxon>
        <taxon>Nocardioidaceae</taxon>
        <taxon>Aeromicrobium</taxon>
    </lineage>
</organism>
<dbReference type="AlphaFoldDB" id="A0A1T4YQJ5"/>
<dbReference type="GO" id="GO:0003824">
    <property type="term" value="F:catalytic activity"/>
    <property type="evidence" value="ECO:0007669"/>
    <property type="project" value="InterPro"/>
</dbReference>
<dbReference type="PROSITE" id="PS51084">
    <property type="entry name" value="HIT_2"/>
    <property type="match status" value="1"/>
</dbReference>
<dbReference type="Proteomes" id="UP000191040">
    <property type="component" value="Chromosome I"/>
</dbReference>
<evidence type="ECO:0000259" key="4">
    <source>
        <dbReference type="PROSITE" id="PS51084"/>
    </source>
</evidence>
<proteinExistence type="predicted"/>
<evidence type="ECO:0000256" key="2">
    <source>
        <dbReference type="PIRSR" id="PIRSR601310-3"/>
    </source>
</evidence>
<dbReference type="EMBL" id="LT796768">
    <property type="protein sequence ID" value="SKB03996.1"/>
    <property type="molecule type" value="Genomic_DNA"/>
</dbReference>
<evidence type="ECO:0000313" key="6">
    <source>
        <dbReference type="Proteomes" id="UP000191040"/>
    </source>
</evidence>
<dbReference type="RefSeq" id="WP_078698611.1">
    <property type="nucleotide sequence ID" value="NZ_LT796768.1"/>
</dbReference>
<gene>
    <name evidence="5" type="ORF">SAMN06295964_0415</name>
</gene>